<dbReference type="PANTHER" id="PTHR23155:SF1152">
    <property type="entry name" value="AAA+ ATPASE DOMAIN-CONTAINING PROTEIN"/>
    <property type="match status" value="1"/>
</dbReference>
<evidence type="ECO:0000256" key="6">
    <source>
        <dbReference type="ARBA" id="ARBA00022667"/>
    </source>
</evidence>
<dbReference type="InterPro" id="IPR036388">
    <property type="entry name" value="WH-like_DNA-bd_sf"/>
</dbReference>
<dbReference type="PRINTS" id="PR00364">
    <property type="entry name" value="DISEASERSIST"/>
</dbReference>
<dbReference type="GO" id="GO:0043531">
    <property type="term" value="F:ADP binding"/>
    <property type="evidence" value="ECO:0007669"/>
    <property type="project" value="InterPro"/>
</dbReference>
<dbReference type="SUPFAM" id="SSF52058">
    <property type="entry name" value="L domain-like"/>
    <property type="match status" value="1"/>
</dbReference>
<organism evidence="14 15">
    <name type="scientific">Striga asiatica</name>
    <name type="common">Asiatic witchweed</name>
    <name type="synonym">Buchnera asiatica</name>
    <dbReference type="NCBI Taxonomy" id="4170"/>
    <lineage>
        <taxon>Eukaryota</taxon>
        <taxon>Viridiplantae</taxon>
        <taxon>Streptophyta</taxon>
        <taxon>Embryophyta</taxon>
        <taxon>Tracheophyta</taxon>
        <taxon>Spermatophyta</taxon>
        <taxon>Magnoliopsida</taxon>
        <taxon>eudicotyledons</taxon>
        <taxon>Gunneridae</taxon>
        <taxon>Pentapetalae</taxon>
        <taxon>asterids</taxon>
        <taxon>lamiids</taxon>
        <taxon>Lamiales</taxon>
        <taxon>Orobanchaceae</taxon>
        <taxon>Buchnereae</taxon>
        <taxon>Striga</taxon>
    </lineage>
</organism>
<evidence type="ECO:0000256" key="7">
    <source>
        <dbReference type="ARBA" id="ARBA00022737"/>
    </source>
</evidence>
<comment type="function">
    <text evidence="1">Confers resistance to late blight (Phytophthora infestans) races carrying the avirulence gene Avr1. Resistance proteins guard the plant against pathogens that contain an appropriate avirulence protein via an indirect interaction with this avirulence protein. That triggers a defense system including the hypersensitive response, which restricts the pathogen growth.</text>
</comment>
<sequence>MAAYAALVSLNHIINQLQHHPNTPISLEKNQTESLTEKITFLQEFLESYSINSGNEEYEHDLLSRIADAAYEAEDIIESNIVIQILASTTTDLEEDKIRSSDLYQGLKKVILGMDLIKREVMEIKEMKRIQNPKQQISASAGSRDFLSTAHRIMVGLEDVKIEIMDRLTRPSSYRQITLIFGMGGIGKTTLARNIYSAPLIKHHFDILAWATISQQYNATEILLQLLVCVQGEGNRGSLNHKSQHELGEILYKTLVGRRYLVVLDDMWSIEAWEKVHFFFPDNNNGSRMMVTTRMSDLAIQLNGSDILEMNLLDGDKSLNLLCKSVFGEQECPLELKETGMKIARNCKGLPLSIVVIGGLLAKSKKTLQYWEYVAENLNPILNREDDERCLKVLETSYNWLPVHLKSCFMYMGIFREDSTIRVSDLIKLWVAEGFLKPIPGKTLETVAEDNLNDLIQRNLVSIHSCSFNGKIKFCSMHDILRDLCLREARKHKFLCIVSRHDLEVRQIQDRRHIGVHAGTTPKSIDTLQSAPFARSLICDIHFQDVLPLRTFRLLRVLRAQRAINQKTYFGKRDVRYRPNDIFQLVNSRFLAVDSDWSWISRVPSSIHLFWNLQTLIVKGRHQLFAPPEIWRMPRLRHVKFDELYLPNTRGDDEFVLDSLQTLSRVGDFKCGEDVIKRIPNLRKLKIFYWALEGWSRYSLGNLQLMRKLESLGCYWCAHEMRSGKELVRSLAFPGWLRELTLEGCRLEWGDLAAKVGPLPSLEVLRLKTWSFVGPEWETVEGHFCNLRALLVCRCDDLERWTTDRAHFPRLERLRMRRMYRLREIPPEIGEIATLELLEVTGCTPTANASAVRIREEQEEMGNVGLQVRVGP</sequence>
<dbReference type="PANTHER" id="PTHR23155">
    <property type="entry name" value="DISEASE RESISTANCE PROTEIN RP"/>
    <property type="match status" value="1"/>
</dbReference>
<protein>
    <submittedName>
        <fullName evidence="14">Disease resistance protein</fullName>
    </submittedName>
</protein>
<dbReference type="InterPro" id="IPR027417">
    <property type="entry name" value="P-loop_NTPase"/>
</dbReference>
<evidence type="ECO:0000256" key="8">
    <source>
        <dbReference type="ARBA" id="ARBA00022741"/>
    </source>
</evidence>
<keyword evidence="4" id="KW-0963">Cytoplasm</keyword>
<feature type="domain" description="NB-ARC" evidence="11">
    <location>
        <begin position="160"/>
        <end position="330"/>
    </location>
</feature>
<dbReference type="SUPFAM" id="SSF52540">
    <property type="entry name" value="P-loop containing nucleoside triphosphate hydrolases"/>
    <property type="match status" value="1"/>
</dbReference>
<keyword evidence="15" id="KW-1185">Reference proteome</keyword>
<evidence type="ECO:0000313" key="14">
    <source>
        <dbReference type="EMBL" id="GER48490.1"/>
    </source>
</evidence>
<name>A0A5A7QTF5_STRAF</name>
<dbReference type="Gene3D" id="1.20.5.4130">
    <property type="match status" value="1"/>
</dbReference>
<evidence type="ECO:0000256" key="2">
    <source>
        <dbReference type="ARBA" id="ARBA00004496"/>
    </source>
</evidence>
<dbReference type="GO" id="GO:0005737">
    <property type="term" value="C:cytoplasm"/>
    <property type="evidence" value="ECO:0007669"/>
    <property type="project" value="UniProtKB-SubCell"/>
</dbReference>
<dbReference type="InterPro" id="IPR058922">
    <property type="entry name" value="WHD_DRP"/>
</dbReference>
<evidence type="ECO:0000256" key="1">
    <source>
        <dbReference type="ARBA" id="ARBA00002074"/>
    </source>
</evidence>
<dbReference type="Gene3D" id="1.10.8.430">
    <property type="entry name" value="Helical domain of apoptotic protease-activating factors"/>
    <property type="match status" value="1"/>
</dbReference>
<feature type="domain" description="Disease resistance protein winged helix" evidence="12">
    <location>
        <begin position="414"/>
        <end position="485"/>
    </location>
</feature>
<keyword evidence="9" id="KW-0611">Plant defense</keyword>
<dbReference type="FunFam" id="1.10.10.10:FF:000322">
    <property type="entry name" value="Probable disease resistance protein At1g63360"/>
    <property type="match status" value="1"/>
</dbReference>
<feature type="domain" description="Disease resistance R13L4/SHOC-2-like LRR" evidence="13">
    <location>
        <begin position="536"/>
        <end position="816"/>
    </location>
</feature>
<evidence type="ECO:0000256" key="3">
    <source>
        <dbReference type="ARBA" id="ARBA00008894"/>
    </source>
</evidence>
<dbReference type="InterPro" id="IPR042197">
    <property type="entry name" value="Apaf_helical"/>
</dbReference>
<dbReference type="GO" id="GO:0051607">
    <property type="term" value="P:defense response to virus"/>
    <property type="evidence" value="ECO:0007669"/>
    <property type="project" value="UniProtKB-ARBA"/>
</dbReference>
<keyword evidence="7" id="KW-0677">Repeat</keyword>
<dbReference type="InterPro" id="IPR032675">
    <property type="entry name" value="LRR_dom_sf"/>
</dbReference>
<comment type="subcellular location">
    <subcellularLocation>
        <location evidence="2">Cytoplasm</location>
    </subcellularLocation>
</comment>
<evidence type="ECO:0000256" key="5">
    <source>
        <dbReference type="ARBA" id="ARBA00022614"/>
    </source>
</evidence>
<comment type="similarity">
    <text evidence="3">Belongs to the disease resistance NB-LRR family.</text>
</comment>
<dbReference type="Gene3D" id="3.80.10.10">
    <property type="entry name" value="Ribonuclease Inhibitor"/>
    <property type="match status" value="1"/>
</dbReference>
<dbReference type="Gene3D" id="1.10.10.10">
    <property type="entry name" value="Winged helix-like DNA-binding domain superfamily/Winged helix DNA-binding domain"/>
    <property type="match status" value="1"/>
</dbReference>
<dbReference type="InterPro" id="IPR055414">
    <property type="entry name" value="LRR_R13L4/SHOC2-like"/>
</dbReference>
<keyword evidence="6" id="KW-0381">Hypersensitive response</keyword>
<dbReference type="Pfam" id="PF00931">
    <property type="entry name" value="NB-ARC"/>
    <property type="match status" value="1"/>
</dbReference>
<dbReference type="FunFam" id="3.40.50.300:FF:001091">
    <property type="entry name" value="Probable disease resistance protein At1g61300"/>
    <property type="match status" value="1"/>
</dbReference>
<evidence type="ECO:0000256" key="4">
    <source>
        <dbReference type="ARBA" id="ARBA00022490"/>
    </source>
</evidence>
<dbReference type="GO" id="GO:0009626">
    <property type="term" value="P:plant-type hypersensitive response"/>
    <property type="evidence" value="ECO:0007669"/>
    <property type="project" value="UniProtKB-KW"/>
</dbReference>
<comment type="caution">
    <text evidence="14">The sequence shown here is derived from an EMBL/GenBank/DDBJ whole genome shotgun (WGS) entry which is preliminary data.</text>
</comment>
<dbReference type="OrthoDB" id="909160at2759"/>
<evidence type="ECO:0000259" key="11">
    <source>
        <dbReference type="Pfam" id="PF00931"/>
    </source>
</evidence>
<evidence type="ECO:0000256" key="10">
    <source>
        <dbReference type="ARBA" id="ARBA00022840"/>
    </source>
</evidence>
<dbReference type="Proteomes" id="UP000325081">
    <property type="component" value="Unassembled WGS sequence"/>
</dbReference>
<dbReference type="InterPro" id="IPR044974">
    <property type="entry name" value="Disease_R_plants"/>
</dbReference>
<accession>A0A5A7QTF5</accession>
<dbReference type="Pfam" id="PF23598">
    <property type="entry name" value="LRR_14"/>
    <property type="match status" value="1"/>
</dbReference>
<evidence type="ECO:0000313" key="15">
    <source>
        <dbReference type="Proteomes" id="UP000325081"/>
    </source>
</evidence>
<dbReference type="Pfam" id="PF23559">
    <property type="entry name" value="WHD_DRP"/>
    <property type="match status" value="1"/>
</dbReference>
<dbReference type="InterPro" id="IPR002182">
    <property type="entry name" value="NB-ARC"/>
</dbReference>
<keyword evidence="10" id="KW-0067">ATP-binding</keyword>
<keyword evidence="8" id="KW-0547">Nucleotide-binding</keyword>
<keyword evidence="5" id="KW-0433">Leucine-rich repeat</keyword>
<evidence type="ECO:0000256" key="9">
    <source>
        <dbReference type="ARBA" id="ARBA00022821"/>
    </source>
</evidence>
<dbReference type="AlphaFoldDB" id="A0A5A7QTF5"/>
<proteinExistence type="inferred from homology"/>
<evidence type="ECO:0000259" key="12">
    <source>
        <dbReference type="Pfam" id="PF23559"/>
    </source>
</evidence>
<evidence type="ECO:0000259" key="13">
    <source>
        <dbReference type="Pfam" id="PF23598"/>
    </source>
</evidence>
<dbReference type="EMBL" id="BKCP01008292">
    <property type="protein sequence ID" value="GER48490.1"/>
    <property type="molecule type" value="Genomic_DNA"/>
</dbReference>
<gene>
    <name evidence="14" type="ORF">STAS_25661</name>
</gene>
<dbReference type="Gene3D" id="3.40.50.300">
    <property type="entry name" value="P-loop containing nucleotide triphosphate hydrolases"/>
    <property type="match status" value="1"/>
</dbReference>
<dbReference type="GO" id="GO:0005524">
    <property type="term" value="F:ATP binding"/>
    <property type="evidence" value="ECO:0007669"/>
    <property type="project" value="UniProtKB-KW"/>
</dbReference>
<reference evidence="15" key="1">
    <citation type="journal article" date="2019" name="Curr. Biol.">
        <title>Genome Sequence of Striga asiatica Provides Insight into the Evolution of Plant Parasitism.</title>
        <authorList>
            <person name="Yoshida S."/>
            <person name="Kim S."/>
            <person name="Wafula E.K."/>
            <person name="Tanskanen J."/>
            <person name="Kim Y.M."/>
            <person name="Honaas L."/>
            <person name="Yang Z."/>
            <person name="Spallek T."/>
            <person name="Conn C.E."/>
            <person name="Ichihashi Y."/>
            <person name="Cheong K."/>
            <person name="Cui S."/>
            <person name="Der J.P."/>
            <person name="Gundlach H."/>
            <person name="Jiao Y."/>
            <person name="Hori C."/>
            <person name="Ishida J.K."/>
            <person name="Kasahara H."/>
            <person name="Kiba T."/>
            <person name="Kim M.S."/>
            <person name="Koo N."/>
            <person name="Laohavisit A."/>
            <person name="Lee Y.H."/>
            <person name="Lumba S."/>
            <person name="McCourt P."/>
            <person name="Mortimer J.C."/>
            <person name="Mutuku J.M."/>
            <person name="Nomura T."/>
            <person name="Sasaki-Sekimoto Y."/>
            <person name="Seto Y."/>
            <person name="Wang Y."/>
            <person name="Wakatake T."/>
            <person name="Sakakibara H."/>
            <person name="Demura T."/>
            <person name="Yamaguchi S."/>
            <person name="Yoneyama K."/>
            <person name="Manabe R.I."/>
            <person name="Nelson D.C."/>
            <person name="Schulman A.H."/>
            <person name="Timko M.P."/>
            <person name="dePamphilis C.W."/>
            <person name="Choi D."/>
            <person name="Shirasu K."/>
        </authorList>
    </citation>
    <scope>NUCLEOTIDE SEQUENCE [LARGE SCALE GENOMIC DNA]</scope>
    <source>
        <strain evidence="15">cv. UVA1</strain>
    </source>
</reference>